<proteinExistence type="predicted"/>
<dbReference type="SUPFAM" id="SSF49363">
    <property type="entry name" value="Purple acid phosphatase, N-terminal domain"/>
    <property type="match status" value="1"/>
</dbReference>
<dbReference type="GO" id="GO:0046872">
    <property type="term" value="F:metal ion binding"/>
    <property type="evidence" value="ECO:0007669"/>
    <property type="project" value="InterPro"/>
</dbReference>
<dbReference type="PANTHER" id="PTHR45867">
    <property type="entry name" value="PURPLE ACID PHOSPHATASE"/>
    <property type="match status" value="1"/>
</dbReference>
<dbReference type="STRING" id="663278.Ethha_0731"/>
<dbReference type="PANTHER" id="PTHR45867:SF3">
    <property type="entry name" value="ACID PHOSPHATASE TYPE 7"/>
    <property type="match status" value="1"/>
</dbReference>
<dbReference type="Gene3D" id="2.60.40.380">
    <property type="entry name" value="Purple acid phosphatase-like, N-terminal"/>
    <property type="match status" value="1"/>
</dbReference>
<dbReference type="Pfam" id="PF16656">
    <property type="entry name" value="Pur_ac_phosph_N"/>
    <property type="match status" value="1"/>
</dbReference>
<protein>
    <submittedName>
        <fullName evidence="6">Metallophosphoesterase</fullName>
    </submittedName>
</protein>
<feature type="compositionally biased region" description="Low complexity" evidence="2">
    <location>
        <begin position="733"/>
        <end position="779"/>
    </location>
</feature>
<evidence type="ECO:0000259" key="5">
    <source>
        <dbReference type="PROSITE" id="PS51841"/>
    </source>
</evidence>
<organism evidence="6 7">
    <name type="scientific">Ethanoligenens harbinense (strain DSM 18485 / JCM 12961 / CGMCC 1.5033 / YUAN-3)</name>
    <dbReference type="NCBI Taxonomy" id="663278"/>
    <lineage>
        <taxon>Bacteria</taxon>
        <taxon>Bacillati</taxon>
        <taxon>Bacillota</taxon>
        <taxon>Clostridia</taxon>
        <taxon>Eubacteriales</taxon>
        <taxon>Oscillospiraceae</taxon>
        <taxon>Ethanoligenens</taxon>
    </lineage>
</organism>
<dbReference type="KEGG" id="eha:Ethha_0731"/>
<dbReference type="GO" id="GO:0003993">
    <property type="term" value="F:acid phosphatase activity"/>
    <property type="evidence" value="ECO:0007669"/>
    <property type="project" value="InterPro"/>
</dbReference>
<feature type="chain" id="PRO_5003209817" evidence="4">
    <location>
        <begin position="31"/>
        <end position="818"/>
    </location>
</feature>
<evidence type="ECO:0000256" key="2">
    <source>
        <dbReference type="SAM" id="MobiDB-lite"/>
    </source>
</evidence>
<dbReference type="InterPro" id="IPR008963">
    <property type="entry name" value="Purple_acid_Pase-like_N"/>
</dbReference>
<dbReference type="PROSITE" id="PS51841">
    <property type="entry name" value="LTD"/>
    <property type="match status" value="1"/>
</dbReference>
<dbReference type="HOGENOM" id="CLU_345390_0_0_9"/>
<dbReference type="Gene3D" id="3.60.21.10">
    <property type="match status" value="1"/>
</dbReference>
<dbReference type="InterPro" id="IPR029052">
    <property type="entry name" value="Metallo-depent_PP-like"/>
</dbReference>
<gene>
    <name evidence="6" type="ordered locus">Ethha_0731</name>
</gene>
<keyword evidence="3" id="KW-1133">Transmembrane helix</keyword>
<reference evidence="6 7" key="1">
    <citation type="submission" date="2010-12" db="EMBL/GenBank/DDBJ databases">
        <title>Complete sequence of Ethanoligenens harbinense YUAN-3.</title>
        <authorList>
            <person name="Lucas S."/>
            <person name="Copeland A."/>
            <person name="Lapidus A."/>
            <person name="Cheng J.-F."/>
            <person name="Bruce D."/>
            <person name="Goodwin L."/>
            <person name="Pitluck S."/>
            <person name="Chertkov O."/>
            <person name="Misra M."/>
            <person name="Detter J.C."/>
            <person name="Han C."/>
            <person name="Tapia R."/>
            <person name="Land M."/>
            <person name="Hauser L."/>
            <person name="Jeffries C."/>
            <person name="Kyrpides N."/>
            <person name="Ivanova N."/>
            <person name="Mikhailova N."/>
            <person name="Wang A."/>
            <person name="Mouttaki H."/>
            <person name="He Z."/>
            <person name="Zhou J."/>
            <person name="Hemme C.L."/>
            <person name="Woyke T."/>
        </authorList>
    </citation>
    <scope>NUCLEOTIDE SEQUENCE [LARGE SCALE GENOMIC DNA]</scope>
    <source>
        <strain evidence="7">DSM 18485 / JCM 12961 / CGMCC 1.5033 / YUAN-3</strain>
    </source>
</reference>
<name>E6U2K9_ETHHY</name>
<dbReference type="eggNOG" id="COG1409">
    <property type="taxonomic scope" value="Bacteria"/>
</dbReference>
<evidence type="ECO:0000313" key="6">
    <source>
        <dbReference type="EMBL" id="ADU26300.1"/>
    </source>
</evidence>
<keyword evidence="1 4" id="KW-0732">Signal</keyword>
<sequence length="818" mass="85335">MKKARKLLSAGLAVAIAASVFGGVSFQVHAAGATAGTPYSSTGTYDVAVPHVIINQVYGGYNSSKDKITNNPDGTFSITYKDKGQACSNSFIELYNPTSADVNLNGWSVQYATSPYYPTNQPTAVQNGQWAVLPLTGTIKAHSSYLIRGAATGSTAVAPGFGLDLTGMAADQDWNMPINTKGLAVALMSNTTQLTANSDPFDNTAHAPAAAGYVDMIGVNGNDGTTTSPTNEIISAYEGDVTNSQSKQKAIRRMDFADTDNNATVDDASGNQAYDTQIIGYNTSDQNFLNWARPRCGADGAWSASEEPNPVETTTLSSTAINCLTNSFGSDPRTTHTFTWEMPASVTSGLVRISKSGDMSNAKTYAAAATSSDSGTANTFRVTATGLTAGTTYYYTAENGGVTSNVYSFTTEDQTVNSFSFLHISDTQADVQTDTTGAKLSYSTWGNAISTVLKQYKPDFLFETGDIVDQANSEDQWRWFFGAAQDALGDCPYLPVIGNHDQSTAYPATAFREHFTVPNACTDANVTPGTTYSFDYGAAHFVVLDSEDKGDGFAAQHAWADADMAKTKQPFIIVALHRGMYGGSGISDTFTAFGDLLDKYSVSLVLQGHDHAYIRTKSMKSNNGNPIPATDGTGTISLETGGSGSKQDNAPTLQDYMDTVATPNAPCYSLITVTNSQIQVHTVTVQNATNPTADSPATVEPLQTSAKDINPTDAQIDFTINAPAARQNLGADNTTSSGNGDDSGSSTSSGNANTSATSGSSGSSTVSGSSAVSASSASNPYTGTSGDPTAAAVFALSGLGALVVLMVAKKRSGAVGKK</sequence>
<dbReference type="InterPro" id="IPR001322">
    <property type="entry name" value="Lamin_tail_dom"/>
</dbReference>
<dbReference type="SUPFAM" id="SSF56300">
    <property type="entry name" value="Metallo-dependent phosphatases"/>
    <property type="match status" value="1"/>
</dbReference>
<feature type="transmembrane region" description="Helical" evidence="3">
    <location>
        <begin position="789"/>
        <end position="808"/>
    </location>
</feature>
<feature type="region of interest" description="Disordered" evidence="2">
    <location>
        <begin position="728"/>
        <end position="782"/>
    </location>
</feature>
<dbReference type="Proteomes" id="UP000001551">
    <property type="component" value="Chromosome"/>
</dbReference>
<feature type="compositionally biased region" description="Polar residues" evidence="2">
    <location>
        <begin position="632"/>
        <end position="648"/>
    </location>
</feature>
<dbReference type="EMBL" id="CP002400">
    <property type="protein sequence ID" value="ADU26300.1"/>
    <property type="molecule type" value="Genomic_DNA"/>
</dbReference>
<dbReference type="InterPro" id="IPR004843">
    <property type="entry name" value="Calcineurin-like_PHP"/>
</dbReference>
<dbReference type="InterPro" id="IPR036415">
    <property type="entry name" value="Lamin_tail_dom_sf"/>
</dbReference>
<accession>E6U2K9</accession>
<evidence type="ECO:0000256" key="4">
    <source>
        <dbReference type="SAM" id="SignalP"/>
    </source>
</evidence>
<dbReference type="Pfam" id="PF00149">
    <property type="entry name" value="Metallophos"/>
    <property type="match status" value="1"/>
</dbReference>
<evidence type="ECO:0000256" key="3">
    <source>
        <dbReference type="SAM" id="Phobius"/>
    </source>
</evidence>
<feature type="domain" description="LTD" evidence="5">
    <location>
        <begin position="33"/>
        <end position="283"/>
    </location>
</feature>
<feature type="region of interest" description="Disordered" evidence="2">
    <location>
        <begin position="623"/>
        <end position="648"/>
    </location>
</feature>
<dbReference type="AlphaFoldDB" id="E6U2K9"/>
<dbReference type="InterPro" id="IPR015914">
    <property type="entry name" value="PAPs_N"/>
</dbReference>
<dbReference type="RefSeq" id="WP_013484670.1">
    <property type="nucleotide sequence ID" value="NC_014828.1"/>
</dbReference>
<evidence type="ECO:0000256" key="1">
    <source>
        <dbReference type="ARBA" id="ARBA00022729"/>
    </source>
</evidence>
<keyword evidence="3" id="KW-0812">Transmembrane</keyword>
<keyword evidence="3" id="KW-0472">Membrane</keyword>
<feature type="signal peptide" evidence="4">
    <location>
        <begin position="1"/>
        <end position="30"/>
    </location>
</feature>
<keyword evidence="7" id="KW-1185">Reference proteome</keyword>
<evidence type="ECO:0000313" key="7">
    <source>
        <dbReference type="Proteomes" id="UP000001551"/>
    </source>
</evidence>
<dbReference type="SUPFAM" id="SSF74853">
    <property type="entry name" value="Lamin A/C globular tail domain"/>
    <property type="match status" value="1"/>
</dbReference>
<dbReference type="Pfam" id="PF00932">
    <property type="entry name" value="LTD"/>
    <property type="match status" value="1"/>
</dbReference>